<dbReference type="Pfam" id="PF01266">
    <property type="entry name" value="DAO"/>
    <property type="match status" value="1"/>
</dbReference>
<dbReference type="InterPro" id="IPR036188">
    <property type="entry name" value="FAD/NAD-bd_sf"/>
</dbReference>
<dbReference type="PRINTS" id="PR00162">
    <property type="entry name" value="RIESKE"/>
</dbReference>
<keyword evidence="6" id="KW-1015">Disulfide bond</keyword>
<sequence length="511" mass="54068">MSTKQGTPLWLDRPAPISFDALAADLAVDVAIVGAGIVGLHCARLLRGSGRKVVILEARRVGRQATGRSTAKVTSQHGLKYASLMRDFGRDAAQLYARFNQRAVGEIAGICAELPDRAGLEERDAFIYAETARQAEQLREEADVAAALGLPAEFRSSVAVPMRTEGALRFSGQYQFDPYLYLTGLAGLTRGDGVSIFENSRVTDIDASTPCVLEVNGHKVTAQTVVVSTQMPIVNEGLFYAKAYPFAHPVAAAPLPAGVEIDGMFINTGSPTHSFRTAGKDGQRFVVVAGAEYKTGEPRQAETAVADMLAFMKRVFGIAEPSHLWSNEDFRSMDSAAFVGPASSSHPNLLVAVGFDAWGITQGTVAAENLAQRIRGEKHACADLFDATRVKPIAGGPTFVTENIKVAADLVGGRVLGRKATAFEDIPPNGGGVVSHGGEYVAVRKTEDGTVTALSAVCTHLGCLVGWNPVDRTWDCSCHGSRFDEHGEVLSGPAVAPLAPKPAPPAGKRSG</sequence>
<dbReference type="Pfam" id="PF00355">
    <property type="entry name" value="Rieske"/>
    <property type="match status" value="1"/>
</dbReference>
<evidence type="ECO:0000256" key="5">
    <source>
        <dbReference type="ARBA" id="ARBA00023014"/>
    </source>
</evidence>
<keyword evidence="2" id="KW-0479">Metal-binding</keyword>
<dbReference type="Gene3D" id="3.50.50.60">
    <property type="entry name" value="FAD/NAD(P)-binding domain"/>
    <property type="match status" value="1"/>
</dbReference>
<dbReference type="InterPro" id="IPR036922">
    <property type="entry name" value="Rieske_2Fe-2S_sf"/>
</dbReference>
<proteinExistence type="predicted"/>
<keyword evidence="5" id="KW-0411">Iron-sulfur</keyword>
<dbReference type="GO" id="GO:0046872">
    <property type="term" value="F:metal ion binding"/>
    <property type="evidence" value="ECO:0007669"/>
    <property type="project" value="UniProtKB-KW"/>
</dbReference>
<feature type="domain" description="Rieske" evidence="7">
    <location>
        <begin position="418"/>
        <end position="502"/>
    </location>
</feature>
<evidence type="ECO:0000256" key="4">
    <source>
        <dbReference type="ARBA" id="ARBA00023004"/>
    </source>
</evidence>
<reference evidence="8 9" key="1">
    <citation type="submission" date="2018-03" db="EMBL/GenBank/DDBJ databases">
        <title>The draft genome of Mesorhizobium sp. 6GN-30.</title>
        <authorList>
            <person name="Liu L."/>
            <person name="Li L."/>
            <person name="Wang T."/>
            <person name="Zhang X."/>
            <person name="Liang L."/>
        </authorList>
    </citation>
    <scope>NUCLEOTIDE SEQUENCE [LARGE SCALE GENOMIC DNA]</scope>
    <source>
        <strain evidence="8 9">6GN30</strain>
    </source>
</reference>
<dbReference type="AlphaFoldDB" id="A0A2P7SL65"/>
<dbReference type="PANTHER" id="PTHR13847:SF274">
    <property type="entry name" value="RIESKE 2FE-2S IRON-SULFUR PROTEIN YHFW-RELATED"/>
    <property type="match status" value="1"/>
</dbReference>
<dbReference type="Gene3D" id="3.30.9.10">
    <property type="entry name" value="D-Amino Acid Oxidase, subunit A, domain 2"/>
    <property type="match status" value="1"/>
</dbReference>
<dbReference type="GO" id="GO:0051537">
    <property type="term" value="F:2 iron, 2 sulfur cluster binding"/>
    <property type="evidence" value="ECO:0007669"/>
    <property type="project" value="UniProtKB-KW"/>
</dbReference>
<dbReference type="InterPro" id="IPR017941">
    <property type="entry name" value="Rieske_2Fe-2S"/>
</dbReference>
<dbReference type="OrthoDB" id="311718at2"/>
<dbReference type="InterPro" id="IPR006076">
    <property type="entry name" value="FAD-dep_OxRdtase"/>
</dbReference>
<dbReference type="GO" id="GO:0016491">
    <property type="term" value="F:oxidoreductase activity"/>
    <property type="evidence" value="ECO:0007669"/>
    <property type="project" value="UniProtKB-KW"/>
</dbReference>
<gene>
    <name evidence="8" type="ORF">C7I84_06200</name>
</gene>
<dbReference type="EMBL" id="PXYK01000005">
    <property type="protein sequence ID" value="PSJ63232.1"/>
    <property type="molecule type" value="Genomic_DNA"/>
</dbReference>
<dbReference type="RefSeq" id="WP_106771295.1">
    <property type="nucleotide sequence ID" value="NZ_PXYK01000005.1"/>
</dbReference>
<keyword evidence="1" id="KW-0001">2Fe-2S</keyword>
<evidence type="ECO:0000259" key="7">
    <source>
        <dbReference type="PROSITE" id="PS51296"/>
    </source>
</evidence>
<dbReference type="SUPFAM" id="SSF51905">
    <property type="entry name" value="FAD/NAD(P)-binding domain"/>
    <property type="match status" value="1"/>
</dbReference>
<evidence type="ECO:0000313" key="9">
    <source>
        <dbReference type="Proteomes" id="UP000241229"/>
    </source>
</evidence>
<evidence type="ECO:0000256" key="2">
    <source>
        <dbReference type="ARBA" id="ARBA00022723"/>
    </source>
</evidence>
<dbReference type="GO" id="GO:0005737">
    <property type="term" value="C:cytoplasm"/>
    <property type="evidence" value="ECO:0007669"/>
    <property type="project" value="TreeGrafter"/>
</dbReference>
<evidence type="ECO:0000313" key="8">
    <source>
        <dbReference type="EMBL" id="PSJ63232.1"/>
    </source>
</evidence>
<dbReference type="SUPFAM" id="SSF50022">
    <property type="entry name" value="ISP domain"/>
    <property type="match status" value="1"/>
</dbReference>
<dbReference type="GO" id="GO:0016020">
    <property type="term" value="C:membrane"/>
    <property type="evidence" value="ECO:0007669"/>
    <property type="project" value="InterPro"/>
</dbReference>
<name>A0A2P7SL65_9HYPH</name>
<dbReference type="InterPro" id="IPR005805">
    <property type="entry name" value="Rieske_Fe-S_prot_C"/>
</dbReference>
<protein>
    <recommendedName>
        <fullName evidence="7">Rieske domain-containing protein</fullName>
    </recommendedName>
</protein>
<keyword evidence="3" id="KW-0560">Oxidoreductase</keyword>
<keyword evidence="9" id="KW-1185">Reference proteome</keyword>
<dbReference type="PANTHER" id="PTHR13847">
    <property type="entry name" value="SARCOSINE DEHYDROGENASE-RELATED"/>
    <property type="match status" value="1"/>
</dbReference>
<accession>A0A2P7SL65</accession>
<evidence type="ECO:0000256" key="3">
    <source>
        <dbReference type="ARBA" id="ARBA00023002"/>
    </source>
</evidence>
<dbReference type="Gene3D" id="2.102.10.10">
    <property type="entry name" value="Rieske [2Fe-2S] iron-sulphur domain"/>
    <property type="match status" value="1"/>
</dbReference>
<dbReference type="PROSITE" id="PS51296">
    <property type="entry name" value="RIESKE"/>
    <property type="match status" value="1"/>
</dbReference>
<dbReference type="Proteomes" id="UP000241229">
    <property type="component" value="Unassembled WGS sequence"/>
</dbReference>
<keyword evidence="4" id="KW-0408">Iron</keyword>
<comment type="caution">
    <text evidence="8">The sequence shown here is derived from an EMBL/GenBank/DDBJ whole genome shotgun (WGS) entry which is preliminary data.</text>
</comment>
<evidence type="ECO:0000256" key="1">
    <source>
        <dbReference type="ARBA" id="ARBA00022714"/>
    </source>
</evidence>
<evidence type="ECO:0000256" key="6">
    <source>
        <dbReference type="ARBA" id="ARBA00023157"/>
    </source>
</evidence>
<organism evidence="8 9">
    <name type="scientific">Kumtagia ephedrae</name>
    <dbReference type="NCBI Taxonomy" id="2116701"/>
    <lineage>
        <taxon>Bacteria</taxon>
        <taxon>Pseudomonadati</taxon>
        <taxon>Pseudomonadota</taxon>
        <taxon>Alphaproteobacteria</taxon>
        <taxon>Hyphomicrobiales</taxon>
        <taxon>Phyllobacteriaceae</taxon>
        <taxon>Kumtagia</taxon>
    </lineage>
</organism>